<keyword evidence="6 7" id="KW-0472">Membrane</keyword>
<dbReference type="InterPro" id="IPR006665">
    <property type="entry name" value="OmpA-like"/>
</dbReference>
<evidence type="ECO:0000259" key="9">
    <source>
        <dbReference type="PROSITE" id="PS51123"/>
    </source>
</evidence>
<dbReference type="Pfam" id="PF13677">
    <property type="entry name" value="MotB_plug"/>
    <property type="match status" value="1"/>
</dbReference>
<keyword evidence="5 8" id="KW-1133">Transmembrane helix</keyword>
<evidence type="ECO:0000256" key="5">
    <source>
        <dbReference type="ARBA" id="ARBA00022989"/>
    </source>
</evidence>
<evidence type="ECO:0000256" key="2">
    <source>
        <dbReference type="ARBA" id="ARBA00008914"/>
    </source>
</evidence>
<dbReference type="Pfam" id="PF00691">
    <property type="entry name" value="OmpA"/>
    <property type="match status" value="1"/>
</dbReference>
<evidence type="ECO:0000256" key="6">
    <source>
        <dbReference type="ARBA" id="ARBA00023136"/>
    </source>
</evidence>
<dbReference type="SUPFAM" id="SSF103088">
    <property type="entry name" value="OmpA-like"/>
    <property type="match status" value="1"/>
</dbReference>
<evidence type="ECO:0000256" key="4">
    <source>
        <dbReference type="ARBA" id="ARBA00022692"/>
    </source>
</evidence>
<dbReference type="PANTHER" id="PTHR30329:SF21">
    <property type="entry name" value="LIPOPROTEIN YIAD-RELATED"/>
    <property type="match status" value="1"/>
</dbReference>
<dbReference type="NCBIfam" id="NF006508">
    <property type="entry name" value="PRK08944.1"/>
    <property type="match status" value="1"/>
</dbReference>
<keyword evidence="10" id="KW-0969">Cilium</keyword>
<dbReference type="InterPro" id="IPR050330">
    <property type="entry name" value="Bact_OuterMem_StrucFunc"/>
</dbReference>
<evidence type="ECO:0000313" key="11">
    <source>
        <dbReference type="Proteomes" id="UP001163739"/>
    </source>
</evidence>
<proteinExistence type="inferred from homology"/>
<keyword evidence="3" id="KW-1003">Cell membrane</keyword>
<dbReference type="EMBL" id="CP100390">
    <property type="protein sequence ID" value="UZE95542.1"/>
    <property type="molecule type" value="Genomic_DNA"/>
</dbReference>
<evidence type="ECO:0000256" key="1">
    <source>
        <dbReference type="ARBA" id="ARBA00004162"/>
    </source>
</evidence>
<dbReference type="InterPro" id="IPR036737">
    <property type="entry name" value="OmpA-like_sf"/>
</dbReference>
<gene>
    <name evidence="10" type="ORF">NKI27_15945</name>
</gene>
<organism evidence="10 11">
    <name type="scientific">Alkalimarinus alittae</name>
    <dbReference type="NCBI Taxonomy" id="2961619"/>
    <lineage>
        <taxon>Bacteria</taxon>
        <taxon>Pseudomonadati</taxon>
        <taxon>Pseudomonadota</taxon>
        <taxon>Gammaproteobacteria</taxon>
        <taxon>Alteromonadales</taxon>
        <taxon>Alteromonadaceae</taxon>
        <taxon>Alkalimarinus</taxon>
    </lineage>
</organism>
<feature type="domain" description="OmpA-like" evidence="9">
    <location>
        <begin position="173"/>
        <end position="294"/>
    </location>
</feature>
<dbReference type="InterPro" id="IPR025713">
    <property type="entry name" value="MotB-like_N_dom"/>
</dbReference>
<dbReference type="CDD" id="cd07185">
    <property type="entry name" value="OmpA_C-like"/>
    <property type="match status" value="1"/>
</dbReference>
<dbReference type="Gene3D" id="3.30.1330.60">
    <property type="entry name" value="OmpA-like domain"/>
    <property type="match status" value="1"/>
</dbReference>
<name>A0ABY6N0K7_9ALTE</name>
<keyword evidence="10" id="KW-0282">Flagellum</keyword>
<comment type="subcellular location">
    <subcellularLocation>
        <location evidence="1">Cell membrane</location>
        <topology evidence="1">Single-pass membrane protein</topology>
    </subcellularLocation>
</comment>
<keyword evidence="10" id="KW-0966">Cell projection</keyword>
<dbReference type="PANTHER" id="PTHR30329">
    <property type="entry name" value="STATOR ELEMENT OF FLAGELLAR MOTOR COMPLEX"/>
    <property type="match status" value="1"/>
</dbReference>
<evidence type="ECO:0000256" key="7">
    <source>
        <dbReference type="PROSITE-ProRule" id="PRU00473"/>
    </source>
</evidence>
<feature type="transmembrane region" description="Helical" evidence="8">
    <location>
        <begin position="20"/>
        <end position="40"/>
    </location>
</feature>
<keyword evidence="11" id="KW-1185">Reference proteome</keyword>
<protein>
    <submittedName>
        <fullName evidence="10">Flagellar motor protein MotB</fullName>
    </submittedName>
</protein>
<evidence type="ECO:0000256" key="8">
    <source>
        <dbReference type="SAM" id="Phobius"/>
    </source>
</evidence>
<accession>A0ABY6N0K7</accession>
<evidence type="ECO:0000313" key="10">
    <source>
        <dbReference type="EMBL" id="UZE95542.1"/>
    </source>
</evidence>
<dbReference type="Proteomes" id="UP001163739">
    <property type="component" value="Chromosome"/>
</dbReference>
<dbReference type="PROSITE" id="PS51123">
    <property type="entry name" value="OMPA_2"/>
    <property type="match status" value="1"/>
</dbReference>
<keyword evidence="4 8" id="KW-0812">Transmembrane</keyword>
<evidence type="ECO:0000256" key="3">
    <source>
        <dbReference type="ARBA" id="ARBA00022475"/>
    </source>
</evidence>
<reference evidence="10" key="1">
    <citation type="submission" date="2022-06" db="EMBL/GenBank/DDBJ databases">
        <title>Alkalimarinus sp. nov., isolated from gut of a Alitta virens.</title>
        <authorList>
            <person name="Yang A.I."/>
            <person name="Shin N.-R."/>
        </authorList>
    </citation>
    <scope>NUCLEOTIDE SEQUENCE</scope>
    <source>
        <strain evidence="10">A2M4</strain>
    </source>
</reference>
<sequence length="330" mass="36449">MSDEDEQDCPECPVGLPAWLATFADLMSLLMCFFVLLLSFSEMDVLKFKRLAGSMRESFGVQNQVKVNDVPKGTSIIAQEFSPGKPDPSPLQIVMQHTTDPNQPTLKVLCDAEVEKAIEDQCSDTDGERRAVNEAVADKLKELVEQTESNAMDMAAKLEAEIRSDMLEIETRGRKIVIRVQEQGSFSSGSARLQSDFLPVLDKLIQMLSEIEGEITVEGHTDNIPINTDQFPSNWDLSVARALEVAHGLFDDGGLDQGRFTVVGLADTEPLVPNDTPEGRAKNRRVEITLQEPSGAELKDSIRKAREVDAGSLRGDELEGFEDLDPHDIF</sequence>
<dbReference type="RefSeq" id="WP_265047030.1">
    <property type="nucleotide sequence ID" value="NZ_CP100390.1"/>
</dbReference>
<comment type="similarity">
    <text evidence="2">Belongs to the MotB family.</text>
</comment>